<dbReference type="Proteomes" id="UP000590749">
    <property type="component" value="Unassembled WGS sequence"/>
</dbReference>
<gene>
    <name evidence="2" type="ORF">FHR83_004462</name>
</gene>
<evidence type="ECO:0000256" key="1">
    <source>
        <dbReference type="SAM" id="MobiDB-lite"/>
    </source>
</evidence>
<proteinExistence type="predicted"/>
<sequence length="93" mass="10301">MDNAFSLNQGRADGGPVNRKAYTSRSPRGDALARKPPGRCWIHDYEDGADGPRFVCWDADGEPVVAVRNVPHHRFRSAGKFDPDLRDEPGDLP</sequence>
<keyword evidence="3" id="KW-1185">Reference proteome</keyword>
<dbReference type="EMBL" id="JACHXF010000009">
    <property type="protein sequence ID" value="MBB3096788.1"/>
    <property type="molecule type" value="Genomic_DNA"/>
</dbReference>
<evidence type="ECO:0000313" key="3">
    <source>
        <dbReference type="Proteomes" id="UP000590749"/>
    </source>
</evidence>
<evidence type="ECO:0000313" key="2">
    <source>
        <dbReference type="EMBL" id="MBB3096788.1"/>
    </source>
</evidence>
<feature type="region of interest" description="Disordered" evidence="1">
    <location>
        <begin position="1"/>
        <end position="36"/>
    </location>
</feature>
<accession>A0A7W5FFN6</accession>
<reference evidence="2 3" key="1">
    <citation type="submission" date="2020-08" db="EMBL/GenBank/DDBJ databases">
        <title>Genomic Encyclopedia of Type Strains, Phase III (KMG-III): the genomes of soil and plant-associated and newly described type strains.</title>
        <authorList>
            <person name="Whitman W."/>
        </authorList>
    </citation>
    <scope>NUCLEOTIDE SEQUENCE [LARGE SCALE GENOMIC DNA]</scope>
    <source>
        <strain evidence="2 3">CECT 3287</strain>
    </source>
</reference>
<comment type="caution">
    <text evidence="2">The sequence shown here is derived from an EMBL/GenBank/DDBJ whole genome shotgun (WGS) entry which is preliminary data.</text>
</comment>
<protein>
    <submittedName>
        <fullName evidence="2">Uncharacterized protein</fullName>
    </submittedName>
</protein>
<dbReference type="RefSeq" id="WP_183222229.1">
    <property type="nucleotide sequence ID" value="NZ_BMPW01000013.1"/>
</dbReference>
<name>A0A7W5FFN6_9ACTN</name>
<dbReference type="AlphaFoldDB" id="A0A7W5FFN6"/>
<organism evidence="2 3">
    <name type="scientific">Actinoplanes campanulatus</name>
    <dbReference type="NCBI Taxonomy" id="113559"/>
    <lineage>
        <taxon>Bacteria</taxon>
        <taxon>Bacillati</taxon>
        <taxon>Actinomycetota</taxon>
        <taxon>Actinomycetes</taxon>
        <taxon>Micromonosporales</taxon>
        <taxon>Micromonosporaceae</taxon>
        <taxon>Actinoplanes</taxon>
    </lineage>
</organism>